<dbReference type="PANTHER" id="PTHR46558">
    <property type="entry name" value="TRACRIPTIONAL REGULATORY PROTEIN-RELATED-RELATED"/>
    <property type="match status" value="1"/>
</dbReference>
<dbReference type="AlphaFoldDB" id="E9SBH4"/>
<dbReference type="Gene3D" id="1.10.260.40">
    <property type="entry name" value="lambda repressor-like DNA-binding domains"/>
    <property type="match status" value="1"/>
</dbReference>
<dbReference type="STRING" id="246199.CUS_5453"/>
<evidence type="ECO:0000259" key="2">
    <source>
        <dbReference type="PROSITE" id="PS50943"/>
    </source>
</evidence>
<dbReference type="OrthoDB" id="1849315at2"/>
<sequence length="373" mass="42727">MNISFSEVFKKFRRERELTQEQAAEAFSVSTQAVSRWENGQTSPDITLLPIIAEYFGVSIETLLGVDSEKRKALHEQYMNDFETAIKSGRVNDCIEIARAGLKEFPHSYELMNALMEALFKSGEKSAGNPDWEENREKHKQEIGSLGEKILAGCTDDDLRLRVKIRLANLYCNDFNDLEKGRKILETLPPIESCYEENIQSALRGDELLDHYGRRICSSVGCLQYYIQAMMIEGTGIDPVYTAEERIRLMKVIEDIQALVFDEGDNGLFNLTVSERYFETVIPDLISLDRLDEALAYSEKACDYLENYYELPEWYTYTTPLVRGSVGQTIWHTADSRSRAQIILDDMLSKECYSALNGNERFAKVKERINSLD</sequence>
<dbReference type="InterPro" id="IPR010982">
    <property type="entry name" value="Lambda_DNA-bd_dom_sf"/>
</dbReference>
<dbReference type="SMART" id="SM00530">
    <property type="entry name" value="HTH_XRE"/>
    <property type="match status" value="1"/>
</dbReference>
<dbReference type="Proteomes" id="UP000004259">
    <property type="component" value="Unassembled WGS sequence"/>
</dbReference>
<accession>E9SBH4</accession>
<dbReference type="EMBL" id="ADKM02000069">
    <property type="protein sequence ID" value="EGC03323.1"/>
    <property type="molecule type" value="Genomic_DNA"/>
</dbReference>
<dbReference type="RefSeq" id="WP_002848938.1">
    <property type="nucleotide sequence ID" value="NZ_ADKM02000069.1"/>
</dbReference>
<dbReference type="SUPFAM" id="SSF47413">
    <property type="entry name" value="lambda repressor-like DNA-binding domains"/>
    <property type="match status" value="1"/>
</dbReference>
<dbReference type="InterPro" id="IPR001387">
    <property type="entry name" value="Cro/C1-type_HTH"/>
</dbReference>
<dbReference type="GO" id="GO:0003677">
    <property type="term" value="F:DNA binding"/>
    <property type="evidence" value="ECO:0007669"/>
    <property type="project" value="UniProtKB-KW"/>
</dbReference>
<dbReference type="Pfam" id="PF01381">
    <property type="entry name" value="HTH_3"/>
    <property type="match status" value="1"/>
</dbReference>
<dbReference type="PANTHER" id="PTHR46558:SF11">
    <property type="entry name" value="HTH-TYPE TRANSCRIPTIONAL REGULATOR XRE"/>
    <property type="match status" value="1"/>
</dbReference>
<reference evidence="3 4" key="1">
    <citation type="submission" date="2011-02" db="EMBL/GenBank/DDBJ databases">
        <authorList>
            <person name="Nelson K.E."/>
            <person name="Sutton G."/>
            <person name="Torralba M."/>
            <person name="Durkin S."/>
            <person name="Harkins D."/>
            <person name="Montgomery R."/>
            <person name="Ziemer C."/>
            <person name="Klaassens E."/>
            <person name="Ocuiv P."/>
            <person name="Morrison M."/>
        </authorList>
    </citation>
    <scope>NUCLEOTIDE SEQUENCE [LARGE SCALE GENOMIC DNA]</scope>
    <source>
        <strain evidence="3 4">8</strain>
    </source>
</reference>
<protein>
    <submittedName>
        <fullName evidence="3">DNA-binding helix-turn-helix protein</fullName>
    </submittedName>
</protein>
<dbReference type="eggNOG" id="COG1476">
    <property type="taxonomic scope" value="Bacteria"/>
</dbReference>
<evidence type="ECO:0000313" key="3">
    <source>
        <dbReference type="EMBL" id="EGC03323.1"/>
    </source>
</evidence>
<evidence type="ECO:0000256" key="1">
    <source>
        <dbReference type="ARBA" id="ARBA00023125"/>
    </source>
</evidence>
<dbReference type="CDD" id="cd00093">
    <property type="entry name" value="HTH_XRE"/>
    <property type="match status" value="1"/>
</dbReference>
<keyword evidence="4" id="KW-1185">Reference proteome</keyword>
<keyword evidence="1 3" id="KW-0238">DNA-binding</keyword>
<feature type="domain" description="HTH cro/C1-type" evidence="2">
    <location>
        <begin position="9"/>
        <end position="63"/>
    </location>
</feature>
<organism evidence="3 4">
    <name type="scientific">Ruminococcus albus 8</name>
    <dbReference type="NCBI Taxonomy" id="246199"/>
    <lineage>
        <taxon>Bacteria</taxon>
        <taxon>Bacillati</taxon>
        <taxon>Bacillota</taxon>
        <taxon>Clostridia</taxon>
        <taxon>Eubacteriales</taxon>
        <taxon>Oscillospiraceae</taxon>
        <taxon>Ruminococcus</taxon>
    </lineage>
</organism>
<evidence type="ECO:0000313" key="4">
    <source>
        <dbReference type="Proteomes" id="UP000004259"/>
    </source>
</evidence>
<comment type="caution">
    <text evidence="3">The sequence shown here is derived from an EMBL/GenBank/DDBJ whole genome shotgun (WGS) entry which is preliminary data.</text>
</comment>
<proteinExistence type="predicted"/>
<dbReference type="PROSITE" id="PS50943">
    <property type="entry name" value="HTH_CROC1"/>
    <property type="match status" value="1"/>
</dbReference>
<gene>
    <name evidence="3" type="ORF">CUS_5453</name>
</gene>
<name>E9SBH4_RUMAL</name>